<proteinExistence type="predicted"/>
<protein>
    <submittedName>
        <fullName evidence="1">Uncharacterized protein</fullName>
    </submittedName>
</protein>
<reference evidence="1 2" key="1">
    <citation type="journal article" date="2019" name="Sci. Rep.">
        <title>Orb-weaving spider Araneus ventricosus genome elucidates the spidroin gene catalogue.</title>
        <authorList>
            <person name="Kono N."/>
            <person name="Nakamura H."/>
            <person name="Ohtoshi R."/>
            <person name="Moran D.A.P."/>
            <person name="Shinohara A."/>
            <person name="Yoshida Y."/>
            <person name="Fujiwara M."/>
            <person name="Mori M."/>
            <person name="Tomita M."/>
            <person name="Arakawa K."/>
        </authorList>
    </citation>
    <scope>NUCLEOTIDE SEQUENCE [LARGE SCALE GENOMIC DNA]</scope>
</reference>
<dbReference type="EMBL" id="BGPR01037527">
    <property type="protein sequence ID" value="GBO13143.1"/>
    <property type="molecule type" value="Genomic_DNA"/>
</dbReference>
<feature type="non-terminal residue" evidence="1">
    <location>
        <position position="58"/>
    </location>
</feature>
<evidence type="ECO:0000313" key="1">
    <source>
        <dbReference type="EMBL" id="GBO13143.1"/>
    </source>
</evidence>
<keyword evidence="2" id="KW-1185">Reference proteome</keyword>
<sequence length="58" mass="6420">MTGRQMRFQYFHDKASAPDGWLVWDLLAQEPNLDMLRQTYGESAACGAGPDSAVTLTT</sequence>
<dbReference type="Proteomes" id="UP000499080">
    <property type="component" value="Unassembled WGS sequence"/>
</dbReference>
<organism evidence="1 2">
    <name type="scientific">Araneus ventricosus</name>
    <name type="common">Orbweaver spider</name>
    <name type="synonym">Epeira ventricosa</name>
    <dbReference type="NCBI Taxonomy" id="182803"/>
    <lineage>
        <taxon>Eukaryota</taxon>
        <taxon>Metazoa</taxon>
        <taxon>Ecdysozoa</taxon>
        <taxon>Arthropoda</taxon>
        <taxon>Chelicerata</taxon>
        <taxon>Arachnida</taxon>
        <taxon>Araneae</taxon>
        <taxon>Araneomorphae</taxon>
        <taxon>Entelegynae</taxon>
        <taxon>Araneoidea</taxon>
        <taxon>Araneidae</taxon>
        <taxon>Araneus</taxon>
    </lineage>
</organism>
<gene>
    <name evidence="1" type="ORF">AVEN_90960_1</name>
</gene>
<name>A0A4Y2UKH0_ARAVE</name>
<dbReference type="AlphaFoldDB" id="A0A4Y2UKH0"/>
<accession>A0A4Y2UKH0</accession>
<comment type="caution">
    <text evidence="1">The sequence shown here is derived from an EMBL/GenBank/DDBJ whole genome shotgun (WGS) entry which is preliminary data.</text>
</comment>
<evidence type="ECO:0000313" key="2">
    <source>
        <dbReference type="Proteomes" id="UP000499080"/>
    </source>
</evidence>